<dbReference type="InterPro" id="IPR016181">
    <property type="entry name" value="Acyl_CoA_acyltransferase"/>
</dbReference>
<dbReference type="Gene3D" id="3.40.630.30">
    <property type="match status" value="1"/>
</dbReference>
<dbReference type="AlphaFoldDB" id="G6FUH4"/>
<dbReference type="EMBL" id="AGIZ01000007">
    <property type="protein sequence ID" value="EHC12904.1"/>
    <property type="molecule type" value="Genomic_DNA"/>
</dbReference>
<evidence type="ECO:0000313" key="2">
    <source>
        <dbReference type="Proteomes" id="UP000004344"/>
    </source>
</evidence>
<evidence type="ECO:0000313" key="1">
    <source>
        <dbReference type="EMBL" id="EHC12904.1"/>
    </source>
</evidence>
<accession>G6FUH4</accession>
<sequence length="73" mass="8640">MIILTQTDRLIIRTWVPEQDAEQAFQIYGDHEVTRFLITKVDSVESSRNLLQRWVTNFAGVAYLRDDFIFSFN</sequence>
<evidence type="ECO:0008006" key="3">
    <source>
        <dbReference type="Google" id="ProtNLM"/>
    </source>
</evidence>
<dbReference type="GeneID" id="35799243"/>
<keyword evidence="2" id="KW-1185">Reference proteome</keyword>
<name>G6FUH4_9CYAN</name>
<gene>
    <name evidence="1" type="ORF">FJSC11DRAFT_2521</name>
</gene>
<dbReference type="Proteomes" id="UP000004344">
    <property type="component" value="Unassembled WGS sequence"/>
</dbReference>
<comment type="caution">
    <text evidence="1">The sequence shown here is derived from an EMBL/GenBank/DDBJ whole genome shotgun (WGS) entry which is preliminary data.</text>
</comment>
<dbReference type="RefSeq" id="WP_009457200.1">
    <property type="nucleotide sequence ID" value="NZ_AGIZ01000007.1"/>
</dbReference>
<protein>
    <recommendedName>
        <fullName evidence="3">GCN5-related N-acetyltransferase</fullName>
    </recommendedName>
</protein>
<dbReference type="PATRIC" id="fig|741277.3.peg.2067"/>
<proteinExistence type="predicted"/>
<dbReference type="SUPFAM" id="SSF55729">
    <property type="entry name" value="Acyl-CoA N-acyltransferases (Nat)"/>
    <property type="match status" value="1"/>
</dbReference>
<reference evidence="1 2" key="1">
    <citation type="submission" date="2011-09" db="EMBL/GenBank/DDBJ databases">
        <title>The draft genome of Fischerella sp. JSC-11.</title>
        <authorList>
            <consortium name="US DOE Joint Genome Institute (JGI-PGF)"/>
            <person name="Lucas S."/>
            <person name="Han J."/>
            <person name="Lapidus A."/>
            <person name="Cheng J.-F."/>
            <person name="Goodwin L."/>
            <person name="Pitluck S."/>
            <person name="Peters L."/>
            <person name="Land M.L."/>
            <person name="Hauser L."/>
            <person name="Sarkisova S."/>
            <person name="Bryant D.A."/>
            <person name="Brown I."/>
            <person name="Woyke T.J."/>
        </authorList>
    </citation>
    <scope>NUCLEOTIDE SEQUENCE [LARGE SCALE GENOMIC DNA]</scope>
    <source>
        <strain evidence="1 2">JSC-11</strain>
    </source>
</reference>
<organism evidence="1 2">
    <name type="scientific">Fischerella thermalis JSC-11</name>
    <dbReference type="NCBI Taxonomy" id="741277"/>
    <lineage>
        <taxon>Bacteria</taxon>
        <taxon>Bacillati</taxon>
        <taxon>Cyanobacteriota</taxon>
        <taxon>Cyanophyceae</taxon>
        <taxon>Nostocales</taxon>
        <taxon>Hapalosiphonaceae</taxon>
        <taxon>Fischerella</taxon>
    </lineage>
</organism>